<evidence type="ECO:0000256" key="2">
    <source>
        <dbReference type="SAM" id="MobiDB-lite"/>
    </source>
</evidence>
<dbReference type="SUPFAM" id="SSF54637">
    <property type="entry name" value="Thioesterase/thiol ester dehydrase-isomerase"/>
    <property type="match status" value="2"/>
</dbReference>
<dbReference type="Pfam" id="PF01575">
    <property type="entry name" value="MaoC_dehydratas"/>
    <property type="match status" value="1"/>
</dbReference>
<organism evidence="5 6">
    <name type="scientific">Rothia kristinae</name>
    <dbReference type="NCBI Taxonomy" id="37923"/>
    <lineage>
        <taxon>Bacteria</taxon>
        <taxon>Bacillati</taxon>
        <taxon>Actinomycetota</taxon>
        <taxon>Actinomycetes</taxon>
        <taxon>Micrococcales</taxon>
        <taxon>Micrococcaceae</taxon>
        <taxon>Rothia</taxon>
    </lineage>
</organism>
<sequence>MIRAMPRISLPTPFSSSRSTGSAAPAGPLGTLGSVVRHEASGALRSRLPGRGRTRPDALPDPQAITPVRQRVQADAERAAAFARCVGAAPGEHVHAGFLHTLTFPVSMRVLTAKAFPLPVLGLIHLENTATAHHPVGTDDQLTVRSRIREFGRHRRGITVTVLAEIWDESGRLVFSDESLYLSKTADRGAGEGSPSAKTDRPDAREGARLIGRWRLPGDIGRRYAAVSGDANPIHLSAVSAKAFGMKSSLAHGMYCASRALGLLVSDPGAAGTWRVTFGSPVFLPATVDLWKVCDPESDGQTAVRGIGRGARRHFEVSFRRPS</sequence>
<dbReference type="GO" id="GO:0006633">
    <property type="term" value="P:fatty acid biosynthetic process"/>
    <property type="evidence" value="ECO:0007669"/>
    <property type="project" value="InterPro"/>
</dbReference>
<dbReference type="InterPro" id="IPR003965">
    <property type="entry name" value="Fatty_acid_synthase"/>
</dbReference>
<dbReference type="InterPro" id="IPR002539">
    <property type="entry name" value="MaoC-like_dom"/>
</dbReference>
<dbReference type="RefSeq" id="WP_198490470.1">
    <property type="nucleotide sequence ID" value="NZ_CP066078.1"/>
</dbReference>
<protein>
    <submittedName>
        <fullName evidence="5">MaoC family dehydratase N-terminal domain-containing protein</fullName>
    </submittedName>
</protein>
<gene>
    <name evidence="5" type="ORF">I6H58_00915</name>
</gene>
<dbReference type="PANTHER" id="PTHR43841">
    <property type="entry name" value="3-HYDROXYACYL-THIOESTER DEHYDRATASE HTDX-RELATED"/>
    <property type="match status" value="1"/>
</dbReference>
<dbReference type="AlphaFoldDB" id="A0A7T4MTY9"/>
<feature type="domain" description="FAS1-like dehydratase" evidence="4">
    <location>
        <begin position="104"/>
        <end position="175"/>
    </location>
</feature>
<dbReference type="InterPro" id="IPR029069">
    <property type="entry name" value="HotDog_dom_sf"/>
</dbReference>
<dbReference type="PANTHER" id="PTHR43841:SF3">
    <property type="entry name" value="(3R)-HYDROXYACYL-ACP DEHYDRATASE SUBUNIT HADB"/>
    <property type="match status" value="1"/>
</dbReference>
<proteinExistence type="inferred from homology"/>
<dbReference type="Gene3D" id="3.10.129.10">
    <property type="entry name" value="Hotdog Thioesterase"/>
    <property type="match status" value="1"/>
</dbReference>
<dbReference type="Proteomes" id="UP000595221">
    <property type="component" value="Chromosome"/>
</dbReference>
<reference evidence="5 6" key="1">
    <citation type="submission" date="2020-12" db="EMBL/GenBank/DDBJ databases">
        <title>FDA dAtabase for Regulatory Grade micrObial Sequences (FDA-ARGOS): Supporting development and validation of Infectious Disease Dx tests.</title>
        <authorList>
            <person name="Sproer C."/>
            <person name="Gronow S."/>
            <person name="Severitt S."/>
            <person name="Schroder I."/>
            <person name="Tallon L."/>
            <person name="Sadzewicz L."/>
            <person name="Zhao X."/>
            <person name="Boylan J."/>
            <person name="Ott S."/>
            <person name="Bowen H."/>
            <person name="Vavikolanu K."/>
            <person name="Mehta A."/>
            <person name="Aluvathingal J."/>
            <person name="Nadendla S."/>
            <person name="Lowell S."/>
            <person name="Myers T."/>
            <person name="Yan Y."/>
            <person name="Sichtig H."/>
        </authorList>
    </citation>
    <scope>NUCLEOTIDE SEQUENCE [LARGE SCALE GENOMIC DNA]</scope>
    <source>
        <strain evidence="5 6">FDAARGOS_1001</strain>
    </source>
</reference>
<accession>A0A7T4MTY9</accession>
<evidence type="ECO:0000313" key="6">
    <source>
        <dbReference type="Proteomes" id="UP000595221"/>
    </source>
</evidence>
<feature type="domain" description="MaoC-like" evidence="3">
    <location>
        <begin position="222"/>
        <end position="291"/>
    </location>
</feature>
<comment type="similarity">
    <text evidence="1">Belongs to the enoyl-CoA hydratase/isomerase family.</text>
</comment>
<dbReference type="Pfam" id="PF13452">
    <property type="entry name" value="FAS1_DH_region"/>
    <property type="match status" value="1"/>
</dbReference>
<dbReference type="PRINTS" id="PR01483">
    <property type="entry name" value="FASYNTHASE"/>
</dbReference>
<dbReference type="GO" id="GO:0005835">
    <property type="term" value="C:fatty acid synthase complex"/>
    <property type="evidence" value="ECO:0007669"/>
    <property type="project" value="InterPro"/>
</dbReference>
<evidence type="ECO:0000259" key="3">
    <source>
        <dbReference type="Pfam" id="PF01575"/>
    </source>
</evidence>
<dbReference type="EMBL" id="CP066078">
    <property type="protein sequence ID" value="QQC59591.1"/>
    <property type="molecule type" value="Genomic_DNA"/>
</dbReference>
<dbReference type="InterPro" id="IPR039569">
    <property type="entry name" value="FAS1-like_DH_region"/>
</dbReference>
<feature type="compositionally biased region" description="Polar residues" evidence="2">
    <location>
        <begin position="12"/>
        <end position="22"/>
    </location>
</feature>
<name>A0A7T4MTY9_9MICC</name>
<evidence type="ECO:0000313" key="5">
    <source>
        <dbReference type="EMBL" id="QQC59591.1"/>
    </source>
</evidence>
<evidence type="ECO:0000259" key="4">
    <source>
        <dbReference type="Pfam" id="PF13452"/>
    </source>
</evidence>
<dbReference type="CDD" id="cd03440">
    <property type="entry name" value="hot_dog"/>
    <property type="match status" value="1"/>
</dbReference>
<evidence type="ECO:0000256" key="1">
    <source>
        <dbReference type="ARBA" id="ARBA00005254"/>
    </source>
</evidence>
<feature type="region of interest" description="Disordered" evidence="2">
    <location>
        <begin position="1"/>
        <end position="62"/>
    </location>
</feature>
<dbReference type="GO" id="GO:0004312">
    <property type="term" value="F:fatty acid synthase activity"/>
    <property type="evidence" value="ECO:0007669"/>
    <property type="project" value="InterPro"/>
</dbReference>